<comment type="caution">
    <text evidence="1">The sequence shown here is derived from an EMBL/GenBank/DDBJ whole genome shotgun (WGS) entry which is preliminary data.</text>
</comment>
<gene>
    <name evidence="1" type="ORF">MEDL_28232</name>
</gene>
<organism evidence="1 2">
    <name type="scientific">Mytilus edulis</name>
    <name type="common">Blue mussel</name>
    <dbReference type="NCBI Taxonomy" id="6550"/>
    <lineage>
        <taxon>Eukaryota</taxon>
        <taxon>Metazoa</taxon>
        <taxon>Spiralia</taxon>
        <taxon>Lophotrochozoa</taxon>
        <taxon>Mollusca</taxon>
        <taxon>Bivalvia</taxon>
        <taxon>Autobranchia</taxon>
        <taxon>Pteriomorphia</taxon>
        <taxon>Mytilida</taxon>
        <taxon>Mytiloidea</taxon>
        <taxon>Mytilidae</taxon>
        <taxon>Mytilinae</taxon>
        <taxon>Mytilus</taxon>
    </lineage>
</organism>
<sequence length="151" mass="17245">MADNVTQNISIALYRFMCQNIVGTEDHVKQLRLINTVRDNLSSDEKMTFITSGSFGEGLEMRGSDLDIMFVLKDMKIQDVKSSSHKKIRYWTMDTDDVKAGFTKLYCENTCGMSNRTLEEVNENSDADFSAYNLNLADLGIFVDIKHHRNI</sequence>
<dbReference type="OrthoDB" id="10481303at2759"/>
<dbReference type="Proteomes" id="UP000683360">
    <property type="component" value="Unassembled WGS sequence"/>
</dbReference>
<dbReference type="EMBL" id="CAJPWZ010001407">
    <property type="protein sequence ID" value="CAG2214389.1"/>
    <property type="molecule type" value="Genomic_DNA"/>
</dbReference>
<accession>A0A8S3RZN3</accession>
<reference evidence="1" key="1">
    <citation type="submission" date="2021-03" db="EMBL/GenBank/DDBJ databases">
        <authorList>
            <person name="Bekaert M."/>
        </authorList>
    </citation>
    <scope>NUCLEOTIDE SEQUENCE</scope>
</reference>
<dbReference type="AlphaFoldDB" id="A0A8S3RZN3"/>
<proteinExistence type="predicted"/>
<evidence type="ECO:0000313" key="2">
    <source>
        <dbReference type="Proteomes" id="UP000683360"/>
    </source>
</evidence>
<protein>
    <submittedName>
        <fullName evidence="1">Uncharacterized protein</fullName>
    </submittedName>
</protein>
<evidence type="ECO:0000313" key="1">
    <source>
        <dbReference type="EMBL" id="CAG2214389.1"/>
    </source>
</evidence>
<keyword evidence="2" id="KW-1185">Reference proteome</keyword>
<name>A0A8S3RZN3_MYTED</name>